<dbReference type="Pfam" id="PF00725">
    <property type="entry name" value="3HCDH"/>
    <property type="match status" value="1"/>
</dbReference>
<dbReference type="InterPro" id="IPR013328">
    <property type="entry name" value="6PGD_dom2"/>
</dbReference>
<keyword evidence="7" id="KW-1185">Reference proteome</keyword>
<reference evidence="5 8" key="2">
    <citation type="submission" date="2016-11" db="EMBL/GenBank/DDBJ databases">
        <title>Genomic analysis of Caldithrix abyssi and proposal of a novel bacterial phylum Caldithrichaeota.</title>
        <authorList>
            <person name="Kublanov I."/>
            <person name="Sigalova O."/>
            <person name="Gavrilov S."/>
            <person name="Lebedinsky A."/>
            <person name="Ivanova N."/>
            <person name="Daum C."/>
            <person name="Reddy T."/>
            <person name="Klenk H.P."/>
            <person name="Goker M."/>
            <person name="Reva O."/>
            <person name="Miroshnichenko M."/>
            <person name="Kyprides N."/>
            <person name="Woyke T."/>
            <person name="Gelfand M."/>
        </authorList>
    </citation>
    <scope>NUCLEOTIDE SEQUENCE [LARGE SCALE GENOMIC DNA]</scope>
    <source>
        <strain evidence="5 8">LF13</strain>
    </source>
</reference>
<dbReference type="Pfam" id="PF02737">
    <property type="entry name" value="3HCDH_N"/>
    <property type="match status" value="1"/>
</dbReference>
<dbReference type="InterPro" id="IPR008927">
    <property type="entry name" value="6-PGluconate_DH-like_C_sf"/>
</dbReference>
<dbReference type="HOGENOM" id="CLU_009834_2_0_0"/>
<dbReference type="KEGG" id="caby:Cabys_3464"/>
<reference evidence="6 7" key="1">
    <citation type="submission" date="2011-09" db="EMBL/GenBank/DDBJ databases">
        <title>The permanent draft genome of Caldithrix abyssi DSM 13497.</title>
        <authorList>
            <consortium name="US DOE Joint Genome Institute (JGI-PGF)"/>
            <person name="Lucas S."/>
            <person name="Han J."/>
            <person name="Lapidus A."/>
            <person name="Bruce D."/>
            <person name="Goodwin L."/>
            <person name="Pitluck S."/>
            <person name="Peters L."/>
            <person name="Kyrpides N."/>
            <person name="Mavromatis K."/>
            <person name="Ivanova N."/>
            <person name="Mikhailova N."/>
            <person name="Chertkov O."/>
            <person name="Detter J.C."/>
            <person name="Tapia R."/>
            <person name="Han C."/>
            <person name="Land M."/>
            <person name="Hauser L."/>
            <person name="Markowitz V."/>
            <person name="Cheng J.-F."/>
            <person name="Hugenholtz P."/>
            <person name="Woyke T."/>
            <person name="Wu D."/>
            <person name="Spring S."/>
            <person name="Brambilla E."/>
            <person name="Klenk H.-P."/>
            <person name="Eisen J.A."/>
        </authorList>
    </citation>
    <scope>NUCLEOTIDE SEQUENCE [LARGE SCALE GENOMIC DNA]</scope>
    <source>
        <strain evidence="6 7">DSM 13497</strain>
    </source>
</reference>
<dbReference type="PaxDb" id="880073-Calab_0626"/>
<dbReference type="PANTHER" id="PTHR48075">
    <property type="entry name" value="3-HYDROXYACYL-COA DEHYDROGENASE FAMILY PROTEIN"/>
    <property type="match status" value="1"/>
</dbReference>
<evidence type="ECO:0000313" key="6">
    <source>
        <dbReference type="EMBL" id="EHO40269.1"/>
    </source>
</evidence>
<dbReference type="InParanoid" id="H1XSA5"/>
<dbReference type="FunFam" id="3.40.50.720:FF:000009">
    <property type="entry name" value="Fatty oxidation complex, alpha subunit"/>
    <property type="match status" value="1"/>
</dbReference>
<dbReference type="Gene3D" id="1.10.1040.10">
    <property type="entry name" value="N-(1-d-carboxylethyl)-l-norvaline Dehydrogenase, domain 2"/>
    <property type="match status" value="1"/>
</dbReference>
<dbReference type="Gene3D" id="3.40.50.720">
    <property type="entry name" value="NAD(P)-binding Rossmann-like Domain"/>
    <property type="match status" value="1"/>
</dbReference>
<feature type="domain" description="3-hydroxyacyl-CoA dehydrogenase NAD binding" evidence="4">
    <location>
        <begin position="34"/>
        <end position="209"/>
    </location>
</feature>
<dbReference type="InterPro" id="IPR006108">
    <property type="entry name" value="3HC_DH_C"/>
</dbReference>
<dbReference type="eggNOG" id="COG1250">
    <property type="taxonomic scope" value="Bacteria"/>
</dbReference>
<dbReference type="PIRSF" id="PIRSF000105">
    <property type="entry name" value="HCDH"/>
    <property type="match status" value="1"/>
</dbReference>
<dbReference type="GO" id="GO:0070403">
    <property type="term" value="F:NAD+ binding"/>
    <property type="evidence" value="ECO:0007669"/>
    <property type="project" value="InterPro"/>
</dbReference>
<evidence type="ECO:0000313" key="7">
    <source>
        <dbReference type="Proteomes" id="UP000004671"/>
    </source>
</evidence>
<dbReference type="EMBL" id="CM001402">
    <property type="protein sequence ID" value="EHO40269.1"/>
    <property type="molecule type" value="Genomic_DNA"/>
</dbReference>
<feature type="site" description="Important for catalytic activity" evidence="2">
    <location>
        <position position="168"/>
    </location>
</feature>
<evidence type="ECO:0000259" key="4">
    <source>
        <dbReference type="Pfam" id="PF02737"/>
    </source>
</evidence>
<organism evidence="6 7">
    <name type="scientific">Caldithrix abyssi DSM 13497</name>
    <dbReference type="NCBI Taxonomy" id="880073"/>
    <lineage>
        <taxon>Bacteria</taxon>
        <taxon>Pseudomonadati</taxon>
        <taxon>Calditrichota</taxon>
        <taxon>Calditrichia</taxon>
        <taxon>Calditrichales</taxon>
        <taxon>Calditrichaceae</taxon>
        <taxon>Caldithrix</taxon>
    </lineage>
</organism>
<dbReference type="AlphaFoldDB" id="H1XSA5"/>
<gene>
    <name evidence="5" type="ORF">Cabys_3464</name>
    <name evidence="6" type="ORF">Calab_0626</name>
</gene>
<dbReference type="PANTHER" id="PTHR48075:SF5">
    <property type="entry name" value="3-HYDROXYBUTYRYL-COA DEHYDROGENASE"/>
    <property type="match status" value="1"/>
</dbReference>
<keyword evidence="1" id="KW-0560">Oxidoreductase</keyword>
<dbReference type="OrthoDB" id="9771883at2"/>
<evidence type="ECO:0000313" key="8">
    <source>
        <dbReference type="Proteomes" id="UP000183868"/>
    </source>
</evidence>
<dbReference type="SUPFAM" id="SSF48179">
    <property type="entry name" value="6-phosphogluconate dehydrogenase C-terminal domain-like"/>
    <property type="match status" value="1"/>
</dbReference>
<dbReference type="SUPFAM" id="SSF51735">
    <property type="entry name" value="NAD(P)-binding Rossmann-fold domains"/>
    <property type="match status" value="1"/>
</dbReference>
<dbReference type="EMBL" id="CP018099">
    <property type="protein sequence ID" value="APF20210.1"/>
    <property type="molecule type" value="Genomic_DNA"/>
</dbReference>
<evidence type="ECO:0000256" key="2">
    <source>
        <dbReference type="PIRSR" id="PIRSR000105-1"/>
    </source>
</evidence>
<evidence type="ECO:0000256" key="1">
    <source>
        <dbReference type="ARBA" id="ARBA00023002"/>
    </source>
</evidence>
<protein>
    <submittedName>
        <fullName evidence="6">3-hydroxyacyl-CoA dehydrogenase NAD-binding</fullName>
    </submittedName>
    <submittedName>
        <fullName evidence="5">3-hydroxybutyryl-CoA dehydrogenase</fullName>
    </submittedName>
</protein>
<dbReference type="InterPro" id="IPR006176">
    <property type="entry name" value="3-OHacyl-CoA_DH_NAD-bd"/>
</dbReference>
<dbReference type="FunCoup" id="H1XSA5">
    <property type="interactions" value="300"/>
</dbReference>
<dbReference type="Proteomes" id="UP000004671">
    <property type="component" value="Chromosome"/>
</dbReference>
<name>H1XSA5_CALAY</name>
<evidence type="ECO:0000313" key="5">
    <source>
        <dbReference type="EMBL" id="APF20210.1"/>
    </source>
</evidence>
<dbReference type="GO" id="GO:0006635">
    <property type="term" value="P:fatty acid beta-oxidation"/>
    <property type="evidence" value="ECO:0007669"/>
    <property type="project" value="TreeGrafter"/>
</dbReference>
<proteinExistence type="predicted"/>
<feature type="domain" description="3-hydroxyacyl-CoA dehydrogenase C-terminal" evidence="3">
    <location>
        <begin position="214"/>
        <end position="310"/>
    </location>
</feature>
<dbReference type="STRING" id="880073.Cabys_3464"/>
<dbReference type="GO" id="GO:0008691">
    <property type="term" value="F:3-hydroxybutyryl-CoA dehydrogenase activity"/>
    <property type="evidence" value="ECO:0007669"/>
    <property type="project" value="TreeGrafter"/>
</dbReference>
<evidence type="ECO:0000259" key="3">
    <source>
        <dbReference type="Pfam" id="PF00725"/>
    </source>
</evidence>
<dbReference type="Proteomes" id="UP000183868">
    <property type="component" value="Chromosome"/>
</dbReference>
<accession>H1XSA5</accession>
<dbReference type="InterPro" id="IPR036291">
    <property type="entry name" value="NAD(P)-bd_dom_sf"/>
</dbReference>
<sequence>MAEKKKQEEEILDLEMLRQGELSEVEDREIVKRVVVIGAGTMGRGISQLVASKGMEVILIEKTEELAQQGMKLLEENIDEEIARWTLTKSEKRAILSRIKASANVNDAVYGDVVIEAISENLEAKKELMRKIDEICDPDTIFITNTSALSITEIASATNRQDKVIGMHFLNPVPKIPLVEIVRGLKTSDETYEFIRDFAEMLDKTAVEVFEYPGYITTRVIVPMINEAIHILMEGVASAEHIDTAMKLGYNFPKGPLALADQIGLDELMAWMETLFRELGEAKYRPCPLLRKLVRAGHLGRKTGKGFFDYTRQQ</sequence>
<dbReference type="InterPro" id="IPR022694">
    <property type="entry name" value="3-OHacyl-CoA_DH"/>
</dbReference>